<comment type="caution">
    <text evidence="1">The sequence shown here is derived from an EMBL/GenBank/DDBJ whole genome shotgun (WGS) entry which is preliminary data.</text>
</comment>
<dbReference type="InterPro" id="IPR048922">
    <property type="entry name" value="Bbp16"/>
</dbReference>
<dbReference type="EMBL" id="LAZR01008221">
    <property type="protein sequence ID" value="KKM80187.1"/>
    <property type="molecule type" value="Genomic_DNA"/>
</dbReference>
<name>A0A0F9NFL9_9ZZZZ</name>
<evidence type="ECO:0000313" key="1">
    <source>
        <dbReference type="EMBL" id="KKM80187.1"/>
    </source>
</evidence>
<gene>
    <name evidence="1" type="ORF">LCGC14_1342410</name>
</gene>
<dbReference type="Gene3D" id="2.60.120.1110">
    <property type="match status" value="1"/>
</dbReference>
<dbReference type="Pfam" id="PF21190">
    <property type="entry name" value="Bbp16"/>
    <property type="match status" value="1"/>
</dbReference>
<accession>A0A0F9NFL9</accession>
<dbReference type="AlphaFoldDB" id="A0A0F9NFL9"/>
<organism evidence="1">
    <name type="scientific">marine sediment metagenome</name>
    <dbReference type="NCBI Taxonomy" id="412755"/>
    <lineage>
        <taxon>unclassified sequences</taxon>
        <taxon>metagenomes</taxon>
        <taxon>ecological metagenomes</taxon>
    </lineage>
</organism>
<sequence length="156" mass="16550">MAIFDAKLEFSDDQDVAAAQTTTGSTNVFNFVDTDLEMGAGEPLWFNCRVGTEAIAATSGSTAGACTLVVSLVNESNTTIDSSSVVVFSSKAFTEAELTKGDWLIRIPLPYNVDDQKYIGVLYTIGGDTAADGKVDTWIDHGPQSSHDTQVSVSNI</sequence>
<reference evidence="1" key="1">
    <citation type="journal article" date="2015" name="Nature">
        <title>Complex archaea that bridge the gap between prokaryotes and eukaryotes.</title>
        <authorList>
            <person name="Spang A."/>
            <person name="Saw J.H."/>
            <person name="Jorgensen S.L."/>
            <person name="Zaremba-Niedzwiedzka K."/>
            <person name="Martijn J."/>
            <person name="Lind A.E."/>
            <person name="van Eijk R."/>
            <person name="Schleper C."/>
            <person name="Guy L."/>
            <person name="Ettema T.J."/>
        </authorList>
    </citation>
    <scope>NUCLEOTIDE SEQUENCE</scope>
</reference>
<proteinExistence type="predicted"/>
<protein>
    <submittedName>
        <fullName evidence="1">Uncharacterized protein</fullName>
    </submittedName>
</protein>